<name>A0A8X6KQZ0_TRICU</name>
<dbReference type="InterPro" id="IPR052709">
    <property type="entry name" value="Transposase-MT_Hybrid"/>
</dbReference>
<sequence length="132" mass="15357">MAAPIQNPAKCKVRSIIRFLHAKGQRTADIRKEVVSVYGNIMNRQNVTKWCRYFCEGRTDVHDEQLTGRPSVISDALFQRTEEAIRANRRLKLKELHQIIPEVSMTTLYEVVTVRLGYRKLYERWVPGGNLL</sequence>
<dbReference type="PANTHER" id="PTHR46060">
    <property type="entry name" value="MARINER MOS1 TRANSPOSASE-LIKE PROTEIN"/>
    <property type="match status" value="1"/>
</dbReference>
<proteinExistence type="predicted"/>
<protein>
    <recommendedName>
        <fullName evidence="3">Mos1 transposase HTH domain-containing protein</fullName>
    </recommendedName>
</protein>
<evidence type="ECO:0000313" key="2">
    <source>
        <dbReference type="Proteomes" id="UP000887116"/>
    </source>
</evidence>
<accession>A0A8X6KQZ0</accession>
<dbReference type="Proteomes" id="UP000887116">
    <property type="component" value="Unassembled WGS sequence"/>
</dbReference>
<evidence type="ECO:0008006" key="3">
    <source>
        <dbReference type="Google" id="ProtNLM"/>
    </source>
</evidence>
<dbReference type="AlphaFoldDB" id="A0A8X6KQZ0"/>
<dbReference type="OrthoDB" id="6436843at2759"/>
<evidence type="ECO:0000313" key="1">
    <source>
        <dbReference type="EMBL" id="GFQ80836.1"/>
    </source>
</evidence>
<organism evidence="1 2">
    <name type="scientific">Trichonephila clavata</name>
    <name type="common">Joro spider</name>
    <name type="synonym">Nephila clavata</name>
    <dbReference type="NCBI Taxonomy" id="2740835"/>
    <lineage>
        <taxon>Eukaryota</taxon>
        <taxon>Metazoa</taxon>
        <taxon>Ecdysozoa</taxon>
        <taxon>Arthropoda</taxon>
        <taxon>Chelicerata</taxon>
        <taxon>Arachnida</taxon>
        <taxon>Araneae</taxon>
        <taxon>Araneomorphae</taxon>
        <taxon>Entelegynae</taxon>
        <taxon>Araneoidea</taxon>
        <taxon>Nephilidae</taxon>
        <taxon>Trichonephila</taxon>
    </lineage>
</organism>
<keyword evidence="2" id="KW-1185">Reference proteome</keyword>
<reference evidence="1" key="1">
    <citation type="submission" date="2020-07" db="EMBL/GenBank/DDBJ databases">
        <title>Multicomponent nature underlies the extraordinary mechanical properties of spider dragline silk.</title>
        <authorList>
            <person name="Kono N."/>
            <person name="Nakamura H."/>
            <person name="Mori M."/>
            <person name="Yoshida Y."/>
            <person name="Ohtoshi R."/>
            <person name="Malay A.D."/>
            <person name="Moran D.A.P."/>
            <person name="Tomita M."/>
            <person name="Numata K."/>
            <person name="Arakawa K."/>
        </authorList>
    </citation>
    <scope>NUCLEOTIDE SEQUENCE</scope>
</reference>
<comment type="caution">
    <text evidence="1">The sequence shown here is derived from an EMBL/GenBank/DDBJ whole genome shotgun (WGS) entry which is preliminary data.</text>
</comment>
<gene>
    <name evidence="1" type="primary">AVEN_169592_1</name>
    <name evidence="1" type="ORF">TNCT_704381</name>
</gene>
<dbReference type="EMBL" id="BMAO01022281">
    <property type="protein sequence ID" value="GFQ80836.1"/>
    <property type="molecule type" value="Genomic_DNA"/>
</dbReference>
<dbReference type="PANTHER" id="PTHR46060:SF1">
    <property type="entry name" value="MARINER MOS1 TRANSPOSASE-LIKE PROTEIN"/>
    <property type="match status" value="1"/>
</dbReference>